<feature type="transmembrane region" description="Helical" evidence="1">
    <location>
        <begin position="205"/>
        <end position="224"/>
    </location>
</feature>
<gene>
    <name evidence="2" type="ORF">H8S23_03170</name>
</gene>
<feature type="transmembrane region" description="Helical" evidence="1">
    <location>
        <begin position="292"/>
        <end position="313"/>
    </location>
</feature>
<reference evidence="2" key="1">
    <citation type="submission" date="2020-08" db="EMBL/GenBank/DDBJ databases">
        <title>Genome public.</title>
        <authorList>
            <person name="Liu C."/>
            <person name="Sun Q."/>
        </authorList>
    </citation>
    <scope>NUCLEOTIDE SEQUENCE</scope>
    <source>
        <strain evidence="2">BX8</strain>
    </source>
</reference>
<sequence>MIGDLVGTMTKAWVPSMFVIAALFLVGYWTILPQDLIPNSGLSNTFIGVICPYILVVHMGTTISLRDLAKQWKTIVCCLAGLVGMCALCMLLPMIGLVDRPLVIAGLPPLTGGIVATQIMSEAAAAKGLTAAALFATVMLSVQGFAGYPITAVMLKKEGARLLKDYRSGKVAKVASAGEVDTSAGKMADTAPEKKKLIPAVPQKYYGTALSLAKVTLVAVAAFYMGTIKYGTFTISGMVWALIFGVIATELGFLDKNHLGKSGCINFVMFALMMLVFNGLRTASPSDIASLIVPMLVVVAIGVVGMGIVCLLVGKVLKVSPYMAFATALTALYGFPPNLILTTEACKSMTNDPEENQYLMDNMLPQMIVGGFTTVTISSVLIAGVFANWL</sequence>
<feature type="transmembrane region" description="Helical" evidence="1">
    <location>
        <begin position="43"/>
        <end position="63"/>
    </location>
</feature>
<protein>
    <recommendedName>
        <fullName evidence="4">Na+/glutamate symporter</fullName>
    </recommendedName>
</protein>
<evidence type="ECO:0000256" key="1">
    <source>
        <dbReference type="SAM" id="Phobius"/>
    </source>
</evidence>
<feature type="transmembrane region" description="Helical" evidence="1">
    <location>
        <begin position="12"/>
        <end position="31"/>
    </location>
</feature>
<evidence type="ECO:0000313" key="3">
    <source>
        <dbReference type="Proteomes" id="UP000659630"/>
    </source>
</evidence>
<keyword evidence="1" id="KW-0472">Membrane</keyword>
<organism evidence="2 3">
    <name type="scientific">Anaerofilum hominis</name>
    <dbReference type="NCBI Taxonomy" id="2763016"/>
    <lineage>
        <taxon>Bacteria</taxon>
        <taxon>Bacillati</taxon>
        <taxon>Bacillota</taxon>
        <taxon>Clostridia</taxon>
        <taxon>Eubacteriales</taxon>
        <taxon>Oscillospiraceae</taxon>
        <taxon>Anaerofilum</taxon>
    </lineage>
</organism>
<comment type="caution">
    <text evidence="2">The sequence shown here is derived from an EMBL/GenBank/DDBJ whole genome shotgun (WGS) entry which is preliminary data.</text>
</comment>
<keyword evidence="1" id="KW-1133">Transmembrane helix</keyword>
<keyword evidence="1" id="KW-0812">Transmembrane</keyword>
<feature type="transmembrane region" description="Helical" evidence="1">
    <location>
        <begin position="230"/>
        <end position="251"/>
    </location>
</feature>
<dbReference type="CDD" id="cd21416">
    <property type="entry name" value="HDC_protein"/>
    <property type="match status" value="1"/>
</dbReference>
<evidence type="ECO:0000313" key="2">
    <source>
        <dbReference type="EMBL" id="MBC5580499.1"/>
    </source>
</evidence>
<feature type="transmembrane region" description="Helical" evidence="1">
    <location>
        <begin position="367"/>
        <end position="389"/>
    </location>
</feature>
<evidence type="ECO:0008006" key="4">
    <source>
        <dbReference type="Google" id="ProtNLM"/>
    </source>
</evidence>
<dbReference type="EMBL" id="JACONZ010000001">
    <property type="protein sequence ID" value="MBC5580499.1"/>
    <property type="molecule type" value="Genomic_DNA"/>
</dbReference>
<dbReference type="Proteomes" id="UP000659630">
    <property type="component" value="Unassembled WGS sequence"/>
</dbReference>
<proteinExistence type="predicted"/>
<feature type="transmembrane region" description="Helical" evidence="1">
    <location>
        <begin position="131"/>
        <end position="155"/>
    </location>
</feature>
<accession>A0A923I7D7</accession>
<dbReference type="AlphaFoldDB" id="A0A923I7D7"/>
<feature type="transmembrane region" description="Helical" evidence="1">
    <location>
        <begin position="75"/>
        <end position="98"/>
    </location>
</feature>
<dbReference type="InterPro" id="IPR049576">
    <property type="entry name" value="HDC-like"/>
</dbReference>
<name>A0A923I7D7_9FIRM</name>
<keyword evidence="3" id="KW-1185">Reference proteome</keyword>
<feature type="transmembrane region" description="Helical" evidence="1">
    <location>
        <begin position="263"/>
        <end position="280"/>
    </location>
</feature>